<evidence type="ECO:0000313" key="2">
    <source>
        <dbReference type="Proteomes" id="UP001239111"/>
    </source>
</evidence>
<accession>A0ACC2N3K1</accession>
<comment type="caution">
    <text evidence="1">The sequence shown here is derived from an EMBL/GenBank/DDBJ whole genome shotgun (WGS) entry which is preliminary data.</text>
</comment>
<name>A0ACC2N3K1_9HYME</name>
<dbReference type="EMBL" id="CM056744">
    <property type="protein sequence ID" value="KAJ8665738.1"/>
    <property type="molecule type" value="Genomic_DNA"/>
</dbReference>
<organism evidence="1 2">
    <name type="scientific">Eretmocerus hayati</name>
    <dbReference type="NCBI Taxonomy" id="131215"/>
    <lineage>
        <taxon>Eukaryota</taxon>
        <taxon>Metazoa</taxon>
        <taxon>Ecdysozoa</taxon>
        <taxon>Arthropoda</taxon>
        <taxon>Hexapoda</taxon>
        <taxon>Insecta</taxon>
        <taxon>Pterygota</taxon>
        <taxon>Neoptera</taxon>
        <taxon>Endopterygota</taxon>
        <taxon>Hymenoptera</taxon>
        <taxon>Apocrita</taxon>
        <taxon>Proctotrupomorpha</taxon>
        <taxon>Chalcidoidea</taxon>
        <taxon>Aphelinidae</taxon>
        <taxon>Aphelininae</taxon>
        <taxon>Eretmocerus</taxon>
    </lineage>
</organism>
<protein>
    <submittedName>
        <fullName evidence="1">Uncharacterized protein</fullName>
    </submittedName>
</protein>
<proteinExistence type="predicted"/>
<evidence type="ECO:0000313" key="1">
    <source>
        <dbReference type="EMBL" id="KAJ8665738.1"/>
    </source>
</evidence>
<dbReference type="Proteomes" id="UP001239111">
    <property type="component" value="Chromosome 4"/>
</dbReference>
<sequence>MIPVNGTEEKTVGDSIESVAPNGNMGISANAQLLERRDMESLHLVGNPIASENITTDHTKKITTDANDGIATVVHNFKGLGRGDAPMFDGSEIVVGLKGQISHTLRILFSGRSKHYKPILNILQATRSQGYWIPCNTSYRYANEHKCPDKCSACFKTPKCTESDMIKCNKCQRNFYGGECYEIHLKSGSYISINEKN</sequence>
<keyword evidence="2" id="KW-1185">Reference proteome</keyword>
<gene>
    <name evidence="1" type="ORF">QAD02_007400</name>
</gene>
<reference evidence="1" key="1">
    <citation type="submission" date="2023-04" db="EMBL/GenBank/DDBJ databases">
        <title>A chromosome-level genome assembly of the parasitoid wasp Eretmocerus hayati.</title>
        <authorList>
            <person name="Zhong Y."/>
            <person name="Liu S."/>
            <person name="Liu Y."/>
        </authorList>
    </citation>
    <scope>NUCLEOTIDE SEQUENCE</scope>
    <source>
        <strain evidence="1">ZJU_SS_LIU_2023</strain>
    </source>
</reference>